<dbReference type="STRING" id="1465490.SAMN05444277_11738"/>
<keyword evidence="3" id="KW-0732">Signal</keyword>
<feature type="signal peptide" evidence="3">
    <location>
        <begin position="1"/>
        <end position="24"/>
    </location>
</feature>
<protein>
    <recommendedName>
        <fullName evidence="4">Beta-galactosidase galactose-binding domain-containing protein</fullName>
    </recommendedName>
</protein>
<proteinExistence type="predicted"/>
<name>A0A1I5Z764_9BACT</name>
<keyword evidence="2" id="KW-0326">Glycosidase</keyword>
<organism evidence="5 6">
    <name type="scientific">Parafilimonas terrae</name>
    <dbReference type="NCBI Taxonomy" id="1465490"/>
    <lineage>
        <taxon>Bacteria</taxon>
        <taxon>Pseudomonadati</taxon>
        <taxon>Bacteroidota</taxon>
        <taxon>Chitinophagia</taxon>
        <taxon>Chitinophagales</taxon>
        <taxon>Chitinophagaceae</taxon>
        <taxon>Parafilimonas</taxon>
    </lineage>
</organism>
<accession>A0A1I5Z764</accession>
<keyword evidence="6" id="KW-1185">Reference proteome</keyword>
<dbReference type="GO" id="GO:0016798">
    <property type="term" value="F:hydrolase activity, acting on glycosyl bonds"/>
    <property type="evidence" value="ECO:0007669"/>
    <property type="project" value="UniProtKB-KW"/>
</dbReference>
<evidence type="ECO:0000313" key="6">
    <source>
        <dbReference type="Proteomes" id="UP000199031"/>
    </source>
</evidence>
<dbReference type="InterPro" id="IPR048913">
    <property type="entry name" value="BetaGal_gal-bd"/>
</dbReference>
<evidence type="ECO:0000256" key="1">
    <source>
        <dbReference type="ARBA" id="ARBA00022801"/>
    </source>
</evidence>
<gene>
    <name evidence="5" type="ORF">SAMN05444277_11738</name>
</gene>
<dbReference type="Gene3D" id="2.60.120.260">
    <property type="entry name" value="Galactose-binding domain-like"/>
    <property type="match status" value="1"/>
</dbReference>
<evidence type="ECO:0000256" key="2">
    <source>
        <dbReference type="ARBA" id="ARBA00023295"/>
    </source>
</evidence>
<dbReference type="EMBL" id="FOXQ01000017">
    <property type="protein sequence ID" value="SFQ52303.1"/>
    <property type="molecule type" value="Genomic_DNA"/>
</dbReference>
<dbReference type="Pfam" id="PF21467">
    <property type="entry name" value="BetaGal_gal-bd"/>
    <property type="match status" value="1"/>
</dbReference>
<dbReference type="OrthoDB" id="703126at2"/>
<dbReference type="SUPFAM" id="SSF49785">
    <property type="entry name" value="Galactose-binding domain-like"/>
    <property type="match status" value="1"/>
</dbReference>
<reference evidence="5 6" key="1">
    <citation type="submission" date="2016-10" db="EMBL/GenBank/DDBJ databases">
        <authorList>
            <person name="de Groot N.N."/>
        </authorList>
    </citation>
    <scope>NUCLEOTIDE SEQUENCE [LARGE SCALE GENOMIC DNA]</scope>
    <source>
        <strain evidence="5 6">DSM 28286</strain>
    </source>
</reference>
<evidence type="ECO:0000313" key="5">
    <source>
        <dbReference type="EMBL" id="SFQ52303.1"/>
    </source>
</evidence>
<dbReference type="InterPro" id="IPR008979">
    <property type="entry name" value="Galactose-bd-like_sf"/>
</dbReference>
<feature type="chain" id="PRO_5011699636" description="Beta-galactosidase galactose-binding domain-containing protein" evidence="3">
    <location>
        <begin position="25"/>
        <end position="80"/>
    </location>
</feature>
<feature type="domain" description="Beta-galactosidase galactose-binding" evidence="4">
    <location>
        <begin position="32"/>
        <end position="58"/>
    </location>
</feature>
<dbReference type="RefSeq" id="WP_090662779.1">
    <property type="nucleotide sequence ID" value="NZ_FOXQ01000017.1"/>
</dbReference>
<sequence>MQKKNLFKAVYLIIAILISVSAQAQPKHVFSHNLGRYWNVGPQHSLYCPASWLKKGENEMVVFDLLQDASPDVSGGRELN</sequence>
<evidence type="ECO:0000256" key="3">
    <source>
        <dbReference type="SAM" id="SignalP"/>
    </source>
</evidence>
<keyword evidence="1" id="KW-0378">Hydrolase</keyword>
<dbReference type="AlphaFoldDB" id="A0A1I5Z764"/>
<evidence type="ECO:0000259" key="4">
    <source>
        <dbReference type="Pfam" id="PF21467"/>
    </source>
</evidence>
<dbReference type="Proteomes" id="UP000199031">
    <property type="component" value="Unassembled WGS sequence"/>
</dbReference>